<keyword evidence="2" id="KW-0812">Transmembrane</keyword>
<protein>
    <submittedName>
        <fullName evidence="3">Uncharacterized protein</fullName>
    </submittedName>
</protein>
<proteinExistence type="predicted"/>
<evidence type="ECO:0000313" key="3">
    <source>
        <dbReference type="EMBL" id="ACV10087.1"/>
    </source>
</evidence>
<dbReference type="RefSeq" id="WP_015772698.1">
    <property type="nucleotide sequence ID" value="NC_013174.1"/>
</dbReference>
<evidence type="ECO:0000256" key="2">
    <source>
        <dbReference type="SAM" id="Phobius"/>
    </source>
</evidence>
<dbReference type="HOGENOM" id="CLU_796399_0_0_11"/>
<dbReference type="KEGG" id="jde:Jden_2455"/>
<evidence type="ECO:0000256" key="1">
    <source>
        <dbReference type="SAM" id="MobiDB-lite"/>
    </source>
</evidence>
<dbReference type="Proteomes" id="UP000000628">
    <property type="component" value="Chromosome"/>
</dbReference>
<dbReference type="InterPro" id="IPR011990">
    <property type="entry name" value="TPR-like_helical_dom_sf"/>
</dbReference>
<dbReference type="eggNOG" id="ENOG5032Y7I">
    <property type="taxonomic scope" value="Bacteria"/>
</dbReference>
<dbReference type="AlphaFoldDB" id="C7R339"/>
<dbReference type="SUPFAM" id="SSF48452">
    <property type="entry name" value="TPR-like"/>
    <property type="match status" value="1"/>
</dbReference>
<accession>C7R339</accession>
<reference evidence="3 4" key="1">
    <citation type="journal article" date="2009" name="Stand. Genomic Sci.">
        <title>Complete genome sequence of Jonesia denitrificans type strain (Prevot 55134).</title>
        <authorList>
            <person name="Pukall R."/>
            <person name="Gehrich-Schroter G."/>
            <person name="Lapidus A."/>
            <person name="Nolan M."/>
            <person name="Glavina Del Rio T."/>
            <person name="Lucas S."/>
            <person name="Chen F."/>
            <person name="Tice H."/>
            <person name="Pitluck S."/>
            <person name="Cheng J.F."/>
            <person name="Copeland A."/>
            <person name="Saunders E."/>
            <person name="Brettin T."/>
            <person name="Detter J.C."/>
            <person name="Bruce D."/>
            <person name="Goodwin L."/>
            <person name="Pati A."/>
            <person name="Ivanova N."/>
            <person name="Mavromatis K."/>
            <person name="Ovchinnikova G."/>
            <person name="Chen A."/>
            <person name="Palaniappan K."/>
            <person name="Land M."/>
            <person name="Hauser L."/>
            <person name="Chang Y.J."/>
            <person name="Jeffries C.D."/>
            <person name="Chain P."/>
            <person name="Goker M."/>
            <person name="Bristow J."/>
            <person name="Eisen J.A."/>
            <person name="Markowitz V."/>
            <person name="Hugenholtz P."/>
            <person name="Kyrpides N.C."/>
            <person name="Klenk H.P."/>
            <person name="Han C."/>
        </authorList>
    </citation>
    <scope>NUCLEOTIDE SEQUENCE [LARGE SCALE GENOMIC DNA]</scope>
    <source>
        <strain evidence="4">ATCC 14870 / DSM 20603 / BCRC 15368 / CIP 55.134 / JCM 11481 / NBRC 15587 / NCTC 10816 / Prevot 55134</strain>
    </source>
</reference>
<evidence type="ECO:0000313" key="4">
    <source>
        <dbReference type="Proteomes" id="UP000000628"/>
    </source>
</evidence>
<feature type="compositionally biased region" description="Acidic residues" evidence="1">
    <location>
        <begin position="286"/>
        <end position="302"/>
    </location>
</feature>
<keyword evidence="2" id="KW-1133">Transmembrane helix</keyword>
<feature type="compositionally biased region" description="Acidic residues" evidence="1">
    <location>
        <begin position="254"/>
        <end position="276"/>
    </location>
</feature>
<keyword evidence="2" id="KW-0472">Membrane</keyword>
<feature type="compositionally biased region" description="Basic and acidic residues" evidence="1">
    <location>
        <begin position="312"/>
        <end position="330"/>
    </location>
</feature>
<organism evidence="3 4">
    <name type="scientific">Jonesia denitrificans (strain ATCC 14870 / DSM 20603 / BCRC 15368 / CIP 55.134 / JCM 11481 / NBRC 15587 / NCTC 10816 / Prevot 55134)</name>
    <name type="common">Listeria denitrificans</name>
    <dbReference type="NCBI Taxonomy" id="471856"/>
    <lineage>
        <taxon>Bacteria</taxon>
        <taxon>Bacillati</taxon>
        <taxon>Actinomycetota</taxon>
        <taxon>Actinomycetes</taxon>
        <taxon>Micrococcales</taxon>
        <taxon>Jonesiaceae</taxon>
        <taxon>Jonesia</taxon>
    </lineage>
</organism>
<feature type="transmembrane region" description="Helical" evidence="2">
    <location>
        <begin position="30"/>
        <end position="53"/>
    </location>
</feature>
<sequence length="348" mass="37434">MTSPFLPPPPPNPRNHPAVVTDLTTMRKKWYLWSVPGVIAVLVLVIYTVSVLVPTAIGRSAYGNGQYNAAEEAFPAPDGWRPTDEWIDWYNHGTATLAAGGHSRALEMFTQARTHAPALPDDDTLSAVTTNDDLPPICRIDHNTALAHEALAEASSAQGMPLYEEFMTTLDRLADANRSEWMDWAPVLEDLRTAATPLFEEALSQFNQAKEVRAATACPDLSGAGERLDERITATEEILEYLQSDPPPPPPEEPPSEEEPSSSDSDEGSGGDEPPSDESPNSGEGNNEDGDGDGEGDGEDGGGDVPAPPQGEDDRQQQLQERNDAGQLEREETEGYLGGGYGGSGKPW</sequence>
<gene>
    <name evidence="3" type="ordered locus">Jden_2455</name>
</gene>
<feature type="region of interest" description="Disordered" evidence="1">
    <location>
        <begin position="242"/>
        <end position="348"/>
    </location>
</feature>
<keyword evidence="4" id="KW-1185">Reference proteome</keyword>
<name>C7R339_JONDD</name>
<feature type="compositionally biased region" description="Gly residues" evidence="1">
    <location>
        <begin position="336"/>
        <end position="348"/>
    </location>
</feature>
<dbReference type="EMBL" id="CP001706">
    <property type="protein sequence ID" value="ACV10087.1"/>
    <property type="molecule type" value="Genomic_DNA"/>
</dbReference>
<dbReference type="STRING" id="471856.Jden_2455"/>